<dbReference type="AlphaFoldDB" id="A0A4Q5J077"/>
<proteinExistence type="predicted"/>
<dbReference type="Proteomes" id="UP000291189">
    <property type="component" value="Unassembled WGS sequence"/>
</dbReference>
<evidence type="ECO:0000256" key="2">
    <source>
        <dbReference type="SAM" id="Phobius"/>
    </source>
</evidence>
<organism evidence="3 4">
    <name type="scientific">Nocardioides iriomotensis</name>
    <dbReference type="NCBI Taxonomy" id="715784"/>
    <lineage>
        <taxon>Bacteria</taxon>
        <taxon>Bacillati</taxon>
        <taxon>Actinomycetota</taxon>
        <taxon>Actinomycetes</taxon>
        <taxon>Propionibacteriales</taxon>
        <taxon>Nocardioidaceae</taxon>
        <taxon>Nocardioides</taxon>
    </lineage>
</organism>
<keyword evidence="4" id="KW-1185">Reference proteome</keyword>
<gene>
    <name evidence="3" type="ORF">ETU37_11655</name>
</gene>
<evidence type="ECO:0000313" key="3">
    <source>
        <dbReference type="EMBL" id="RYU11907.1"/>
    </source>
</evidence>
<evidence type="ECO:0000313" key="4">
    <source>
        <dbReference type="Proteomes" id="UP000291189"/>
    </source>
</evidence>
<feature type="transmembrane region" description="Helical" evidence="2">
    <location>
        <begin position="107"/>
        <end position="125"/>
    </location>
</feature>
<dbReference type="OrthoDB" id="4870238at2"/>
<feature type="region of interest" description="Disordered" evidence="1">
    <location>
        <begin position="164"/>
        <end position="189"/>
    </location>
</feature>
<name>A0A4Q5J077_9ACTN</name>
<dbReference type="RefSeq" id="WP_129987495.1">
    <property type="nucleotide sequence ID" value="NZ_SDPU01000022.1"/>
</dbReference>
<feature type="transmembrane region" description="Helical" evidence="2">
    <location>
        <begin position="5"/>
        <end position="25"/>
    </location>
</feature>
<protein>
    <submittedName>
        <fullName evidence="3">Uncharacterized protein</fullName>
    </submittedName>
</protein>
<sequence length="189" mass="19371">MRRNLLVGVVLMVAAVVVVVVSDLFDLKLDSAALLGLAVGAVVALVPDESPATRLIGFAVGIAAAWVGYLLRAGLLPDSVGGRAVAVVVVLAVCVAVAVATAGRVPLWSGLLGVAAMVGAYEFSYSAAPPEVMSTSVSAVTALLMTSAVGFLATAVLSPREPRPSTFFSRRTTADEETTSFDDMMETSK</sequence>
<feature type="transmembrane region" description="Helical" evidence="2">
    <location>
        <begin position="55"/>
        <end position="75"/>
    </location>
</feature>
<feature type="compositionally biased region" description="Acidic residues" evidence="1">
    <location>
        <begin position="175"/>
        <end position="189"/>
    </location>
</feature>
<keyword evidence="2" id="KW-1133">Transmembrane helix</keyword>
<dbReference type="EMBL" id="SDPU01000022">
    <property type="protein sequence ID" value="RYU11907.1"/>
    <property type="molecule type" value="Genomic_DNA"/>
</dbReference>
<comment type="caution">
    <text evidence="3">The sequence shown here is derived from an EMBL/GenBank/DDBJ whole genome shotgun (WGS) entry which is preliminary data.</text>
</comment>
<feature type="transmembrane region" description="Helical" evidence="2">
    <location>
        <begin position="137"/>
        <end position="157"/>
    </location>
</feature>
<feature type="transmembrane region" description="Helical" evidence="2">
    <location>
        <begin position="81"/>
        <end position="100"/>
    </location>
</feature>
<accession>A0A4Q5J077</accession>
<reference evidence="3 4" key="1">
    <citation type="submission" date="2019-01" db="EMBL/GenBank/DDBJ databases">
        <title>Nocardioides guangzhouensis sp. nov., an actinobacterium isolated from soil.</title>
        <authorList>
            <person name="Fu Y."/>
            <person name="Cai Y."/>
            <person name="Lin Z."/>
            <person name="Chen P."/>
        </authorList>
    </citation>
    <scope>NUCLEOTIDE SEQUENCE [LARGE SCALE GENOMIC DNA]</scope>
    <source>
        <strain evidence="3 4">NBRC 105384</strain>
    </source>
</reference>
<keyword evidence="2" id="KW-0472">Membrane</keyword>
<evidence type="ECO:0000256" key="1">
    <source>
        <dbReference type="SAM" id="MobiDB-lite"/>
    </source>
</evidence>
<keyword evidence="2" id="KW-0812">Transmembrane</keyword>